<name>A0AAX3NTV6_9GAMM</name>
<dbReference type="AlphaFoldDB" id="A0AAX3NTV6"/>
<organism evidence="1 2">
    <name type="scientific">Aeromonas allosaccharophila</name>
    <dbReference type="NCBI Taxonomy" id="656"/>
    <lineage>
        <taxon>Bacteria</taxon>
        <taxon>Pseudomonadati</taxon>
        <taxon>Pseudomonadota</taxon>
        <taxon>Gammaproteobacteria</taxon>
        <taxon>Aeromonadales</taxon>
        <taxon>Aeromonadaceae</taxon>
        <taxon>Aeromonas</taxon>
    </lineage>
</organism>
<evidence type="ECO:0000313" key="1">
    <source>
        <dbReference type="EMBL" id="WED77124.1"/>
    </source>
</evidence>
<protein>
    <submittedName>
        <fullName evidence="1">Uncharacterized protein</fullName>
    </submittedName>
</protein>
<dbReference type="RefSeq" id="WP_275057339.1">
    <property type="nucleotide sequence ID" value="NZ_CP118988.1"/>
</dbReference>
<gene>
    <name evidence="1" type="ORF">PYU98_02260</name>
</gene>
<sequence length="159" mass="17057">MNKLVKKETGQCSAQMVLVGNHFGPILRVGGVKAYRPLYKKAAPVTLAVAVFDVEGRHLCYQTFDDVAAQRAYLDSIKSTLSDAGVLDMFEVLPDGCLIRPSIVKGGAHAPADYGYCLTLLGEPRKGESGAQRLLTALMESKAAALDYMPTLLARINAA</sequence>
<accession>A0AAX3NTV6</accession>
<evidence type="ECO:0000313" key="2">
    <source>
        <dbReference type="Proteomes" id="UP001213721"/>
    </source>
</evidence>
<reference evidence="1" key="1">
    <citation type="submission" date="2023-02" db="EMBL/GenBank/DDBJ databases">
        <title>The sequence of Aeromonas allosaccharophila K520.</title>
        <authorList>
            <person name="Luo X."/>
        </authorList>
    </citation>
    <scope>NUCLEOTIDE SEQUENCE</scope>
    <source>
        <strain evidence="1">K520</strain>
    </source>
</reference>
<proteinExistence type="predicted"/>
<dbReference type="Proteomes" id="UP001213721">
    <property type="component" value="Chromosome"/>
</dbReference>
<dbReference type="EMBL" id="CP118988">
    <property type="protein sequence ID" value="WED77124.1"/>
    <property type="molecule type" value="Genomic_DNA"/>
</dbReference>